<dbReference type="GO" id="GO:0030170">
    <property type="term" value="F:pyridoxal phosphate binding"/>
    <property type="evidence" value="ECO:0007669"/>
    <property type="project" value="InterPro"/>
</dbReference>
<evidence type="ECO:0000313" key="6">
    <source>
        <dbReference type="EMBL" id="NOL49177.1"/>
    </source>
</evidence>
<evidence type="ECO:0000256" key="3">
    <source>
        <dbReference type="ARBA" id="ARBA00023239"/>
    </source>
</evidence>
<dbReference type="AlphaFoldDB" id="A0A7Y4LB44"/>
<dbReference type="GO" id="GO:0008721">
    <property type="term" value="F:D-serine ammonia-lyase activity"/>
    <property type="evidence" value="ECO:0007669"/>
    <property type="project" value="UniProtKB-EC"/>
</dbReference>
<name>A0A7Y4LB44_9BURK</name>
<dbReference type="NCBIfam" id="NF002823">
    <property type="entry name" value="PRK02991.1"/>
    <property type="match status" value="1"/>
</dbReference>
<comment type="caution">
    <text evidence="6">The sequence shown here is derived from an EMBL/GenBank/DDBJ whole genome shotgun (WGS) entry which is preliminary data.</text>
</comment>
<keyword evidence="7" id="KW-1185">Reference proteome</keyword>
<dbReference type="Pfam" id="PF00291">
    <property type="entry name" value="PALP"/>
    <property type="match status" value="1"/>
</dbReference>
<dbReference type="NCBIfam" id="TIGR02035">
    <property type="entry name" value="D_Ser_am_lyase"/>
    <property type="match status" value="1"/>
</dbReference>
<dbReference type="EMBL" id="JABGBO010000003">
    <property type="protein sequence ID" value="NOL49177.1"/>
    <property type="molecule type" value="Genomic_DNA"/>
</dbReference>
<dbReference type="HAMAP" id="MF_01030">
    <property type="entry name" value="D_Ser_dehydrat"/>
    <property type="match status" value="1"/>
</dbReference>
<dbReference type="GO" id="GO:0036088">
    <property type="term" value="P:D-serine catabolic process"/>
    <property type="evidence" value="ECO:0007669"/>
    <property type="project" value="TreeGrafter"/>
</dbReference>
<evidence type="ECO:0000256" key="4">
    <source>
        <dbReference type="HAMAP-Rule" id="MF_01030"/>
    </source>
</evidence>
<dbReference type="EC" id="4.3.1.18" evidence="4"/>
<feature type="domain" description="Tryptophan synthase beta chain-like PALP" evidence="5">
    <location>
        <begin position="102"/>
        <end position="395"/>
    </location>
</feature>
<reference evidence="6 7" key="1">
    <citation type="submission" date="2020-05" db="EMBL/GenBank/DDBJ databases">
        <authorList>
            <person name="Niu N."/>
        </authorList>
    </citation>
    <scope>NUCLEOTIDE SEQUENCE [LARGE SCALE GENOMIC DNA]</scope>
    <source>
        <strain evidence="6 7">LMG10982</strain>
    </source>
</reference>
<dbReference type="RefSeq" id="WP_171588153.1">
    <property type="nucleotide sequence ID" value="NZ_JABGBO010000003.1"/>
</dbReference>
<dbReference type="Gene3D" id="3.40.50.1100">
    <property type="match status" value="2"/>
</dbReference>
<keyword evidence="2 4" id="KW-0663">Pyridoxal phosphate</keyword>
<keyword evidence="3 4" id="KW-0456">Lyase</keyword>
<comment type="cofactor">
    <cofactor evidence="1 4">
        <name>pyridoxal 5'-phosphate</name>
        <dbReference type="ChEBI" id="CHEBI:597326"/>
    </cofactor>
</comment>
<organism evidence="6 7">
    <name type="scientific">Pelistega europaea</name>
    <dbReference type="NCBI Taxonomy" id="106147"/>
    <lineage>
        <taxon>Bacteria</taxon>
        <taxon>Pseudomonadati</taxon>
        <taxon>Pseudomonadota</taxon>
        <taxon>Betaproteobacteria</taxon>
        <taxon>Burkholderiales</taxon>
        <taxon>Alcaligenaceae</taxon>
        <taxon>Pelistega</taxon>
    </lineage>
</organism>
<dbReference type="InterPro" id="IPR011780">
    <property type="entry name" value="D_Ser_am_lyase"/>
</dbReference>
<accession>A0A7Y4LB44</accession>
<dbReference type="PANTHER" id="PTHR48078">
    <property type="entry name" value="THREONINE DEHYDRATASE, MITOCHONDRIAL-RELATED"/>
    <property type="match status" value="1"/>
</dbReference>
<proteinExistence type="inferred from homology"/>
<dbReference type="InterPro" id="IPR001926">
    <property type="entry name" value="TrpB-like_PALP"/>
</dbReference>
<feature type="modified residue" description="N6-(pyridoxal phosphate)lysine" evidence="4">
    <location>
        <position position="121"/>
    </location>
</feature>
<comment type="similarity">
    <text evidence="4">Belongs to the serine/threonine dehydratase family. DsdA subfamily.</text>
</comment>
<dbReference type="GO" id="GO:0016836">
    <property type="term" value="F:hydro-lyase activity"/>
    <property type="evidence" value="ECO:0007669"/>
    <property type="project" value="UniProtKB-UniRule"/>
</dbReference>
<protein>
    <recommendedName>
        <fullName evidence="4">Probable D-serine dehydratase</fullName>
        <ecNumber evidence="4">4.3.1.18</ecNumber>
    </recommendedName>
    <alternativeName>
        <fullName evidence="4">D-serine deaminase</fullName>
        <shortName evidence="4">DSD</shortName>
    </alternativeName>
</protein>
<dbReference type="InterPro" id="IPR036052">
    <property type="entry name" value="TrpB-like_PALP_sf"/>
</dbReference>
<dbReference type="PANTHER" id="PTHR48078:SF9">
    <property type="entry name" value="D-SERINE DEHYDRATASE"/>
    <property type="match status" value="1"/>
</dbReference>
<evidence type="ECO:0000256" key="2">
    <source>
        <dbReference type="ARBA" id="ARBA00022898"/>
    </source>
</evidence>
<comment type="catalytic activity">
    <reaction evidence="4">
        <text>D-serine = pyruvate + NH4(+)</text>
        <dbReference type="Rhea" id="RHEA:13977"/>
        <dbReference type="ChEBI" id="CHEBI:15361"/>
        <dbReference type="ChEBI" id="CHEBI:28938"/>
        <dbReference type="ChEBI" id="CHEBI:35247"/>
        <dbReference type="EC" id="4.3.1.18"/>
    </reaction>
</comment>
<dbReference type="InterPro" id="IPR050147">
    <property type="entry name" value="Ser/Thr_Dehydratase"/>
</dbReference>
<sequence length="451" mass="50416">MDPVTRACVEILSLRFPLVKELQTAKEFCWFNHKIKPSKTVIEQTGITLKQIKDVHLRLVRFAPLLQTLFPDTTPTEGLLESPLTLLPTFQTYLSQHYRLPIEGKLWLKQDNAFPIFGSIKARGGLYEVLVYAEKLALWANLLKSTDDYSVFSSRTFFKFFSQYTIEVASTGNLGIAVGIIGRALGFNVIAHMPSNAKPWKKDKLRELGVKIIEHNKDHTATMTGKPNQYHHIIDSQQSNNLFLGYATAALRLQKQLKEHNIRIDKSHPLFVYLPCGMGISSGGIISGLKTIFGDNVHCILIEPTHSPSMFLGTYTGLYDSITVQDIGLDNHTVADSLACNRSSSFASQLMPSLADGYCTVSDASLFHLLTHLYQQENIFLEPSACAGFRAVIHTLSNIDYLKQIKASASVLKHSTHIVWATGGGMVPNDIRQAYLETGKKYQQLSNRWIG</sequence>
<dbReference type="GO" id="GO:0009097">
    <property type="term" value="P:isoleucine biosynthetic process"/>
    <property type="evidence" value="ECO:0007669"/>
    <property type="project" value="TreeGrafter"/>
</dbReference>
<evidence type="ECO:0000259" key="5">
    <source>
        <dbReference type="Pfam" id="PF00291"/>
    </source>
</evidence>
<evidence type="ECO:0000256" key="1">
    <source>
        <dbReference type="ARBA" id="ARBA00001933"/>
    </source>
</evidence>
<evidence type="ECO:0000313" key="7">
    <source>
        <dbReference type="Proteomes" id="UP000541421"/>
    </source>
</evidence>
<dbReference type="Proteomes" id="UP000541421">
    <property type="component" value="Unassembled WGS sequence"/>
</dbReference>
<gene>
    <name evidence="4" type="primary">dsdA</name>
    <name evidence="6" type="ORF">HKX40_03330</name>
</gene>
<dbReference type="SUPFAM" id="SSF53686">
    <property type="entry name" value="Tryptophan synthase beta subunit-like PLP-dependent enzymes"/>
    <property type="match status" value="1"/>
</dbReference>